<dbReference type="EMBL" id="FMJC01000002">
    <property type="protein sequence ID" value="SCM73825.1"/>
    <property type="molecule type" value="Genomic_DNA"/>
</dbReference>
<dbReference type="Gene3D" id="3.30.420.40">
    <property type="match status" value="2"/>
</dbReference>
<dbReference type="InterPro" id="IPR043129">
    <property type="entry name" value="ATPase_NBD"/>
</dbReference>
<dbReference type="AlphaFoldDB" id="A0A212L8J1"/>
<dbReference type="GO" id="GO:0051536">
    <property type="term" value="F:iron-sulfur cluster binding"/>
    <property type="evidence" value="ECO:0007669"/>
    <property type="project" value="UniProtKB-KW"/>
</dbReference>
<dbReference type="InterPro" id="IPR002731">
    <property type="entry name" value="ATPase_BadF"/>
</dbReference>
<dbReference type="CDD" id="cd24036">
    <property type="entry name" value="ASKHA_NBD_BcrAD_BadFG_HgdC_HadI"/>
    <property type="match status" value="1"/>
</dbReference>
<comment type="cofactor">
    <cofactor evidence="1">
        <name>[4Fe-4S] cluster</name>
        <dbReference type="ChEBI" id="CHEBI:49883"/>
    </cofactor>
</comment>
<dbReference type="InterPro" id="IPR051805">
    <property type="entry name" value="Dehydratase_Activator_Redct"/>
</dbReference>
<dbReference type="SUPFAM" id="SSF53067">
    <property type="entry name" value="Actin-like ATPase domain"/>
    <property type="match status" value="1"/>
</dbReference>
<accession>A0A212L8J1</accession>
<evidence type="ECO:0000256" key="2">
    <source>
        <dbReference type="ARBA" id="ARBA00022723"/>
    </source>
</evidence>
<sequence length="261" mass="26732">MLSAGIDVGSVAAKAVIFDAAARTVAGSALLPTGWNTREAGEAVLDAACREAGASRHDLGQVVATGYGRIALPFAQKTVTEITCHAKGASWLFPGSGVVLDIGGQDSKAISLDEHGGVRDFVMNDKCAAGTGRFLQVLAGILGMPLDELGQTAANGTPVPISSMCAVFAETEIVGLLAQGTPPADLAAGVFVSIARRMRGLARRIAFTGQCVFTGGLATSPAFCGFLAQELDMPVQVPEQPQLVGALGAALLAAQRLERKK</sequence>
<dbReference type="Pfam" id="PF01869">
    <property type="entry name" value="BcrAD_BadFG"/>
    <property type="match status" value="1"/>
</dbReference>
<evidence type="ECO:0000256" key="1">
    <source>
        <dbReference type="ARBA" id="ARBA00001966"/>
    </source>
</evidence>
<keyword evidence="4" id="KW-0411">Iron-sulfur</keyword>
<reference evidence="6" key="1">
    <citation type="submission" date="2016-08" db="EMBL/GenBank/DDBJ databases">
        <authorList>
            <person name="Seilhamer J.J."/>
        </authorList>
    </citation>
    <scope>NUCLEOTIDE SEQUENCE</scope>
    <source>
        <strain evidence="6">86-1</strain>
    </source>
</reference>
<dbReference type="PANTHER" id="PTHR32329:SF2">
    <property type="entry name" value="BIFUNCTIONAL PROTEIN [INCLUDES 2-HYDROXYACYL-COA DEHYDRATASE (N-TER) AND ITS ACTIVATOR DOMAIN (C_TERM)"/>
    <property type="match status" value="1"/>
</dbReference>
<organism evidence="6">
    <name type="scientific">uncultured Desulfovibrio sp</name>
    <dbReference type="NCBI Taxonomy" id="167968"/>
    <lineage>
        <taxon>Bacteria</taxon>
        <taxon>Pseudomonadati</taxon>
        <taxon>Thermodesulfobacteriota</taxon>
        <taxon>Desulfovibrionia</taxon>
        <taxon>Desulfovibrionales</taxon>
        <taxon>Desulfovibrionaceae</taxon>
        <taxon>Desulfovibrio</taxon>
        <taxon>environmental samples</taxon>
    </lineage>
</organism>
<dbReference type="PANTHER" id="PTHR32329">
    <property type="entry name" value="BIFUNCTIONAL PROTEIN [INCLUDES 2-HYDROXYACYL-COA DEHYDRATASE (N-TER) AND ITS ACTIVATOR DOMAIN (C_TERM)-RELATED"/>
    <property type="match status" value="1"/>
</dbReference>
<feature type="domain" description="ATPase BadF/BadG/BcrA/BcrD type" evidence="5">
    <location>
        <begin position="5"/>
        <end position="253"/>
    </location>
</feature>
<keyword evidence="2" id="KW-0479">Metal-binding</keyword>
<dbReference type="RefSeq" id="WP_179980866.1">
    <property type="nucleotide sequence ID" value="NZ_LT608333.1"/>
</dbReference>
<gene>
    <name evidence="6" type="primary">hgdC</name>
    <name evidence="6" type="ORF">KL86DES1_21544</name>
</gene>
<name>A0A212L8J1_9BACT</name>
<evidence type="ECO:0000313" key="6">
    <source>
        <dbReference type="EMBL" id="SCM73825.1"/>
    </source>
</evidence>
<proteinExistence type="predicted"/>
<dbReference type="NCBIfam" id="TIGR00241">
    <property type="entry name" value="CoA_E_activ"/>
    <property type="match status" value="1"/>
</dbReference>
<dbReference type="InterPro" id="IPR008275">
    <property type="entry name" value="CoA_E_activase_dom"/>
</dbReference>
<keyword evidence="3" id="KW-0408">Iron</keyword>
<evidence type="ECO:0000256" key="3">
    <source>
        <dbReference type="ARBA" id="ARBA00023004"/>
    </source>
</evidence>
<protein>
    <submittedName>
        <fullName evidence="6">ATPase, activator of (R)-hydroxyglutaryl-CoA dehydratase</fullName>
    </submittedName>
</protein>
<dbReference type="GO" id="GO:0046872">
    <property type="term" value="F:metal ion binding"/>
    <property type="evidence" value="ECO:0007669"/>
    <property type="project" value="UniProtKB-KW"/>
</dbReference>
<evidence type="ECO:0000259" key="5">
    <source>
        <dbReference type="Pfam" id="PF01869"/>
    </source>
</evidence>
<evidence type="ECO:0000256" key="4">
    <source>
        <dbReference type="ARBA" id="ARBA00023014"/>
    </source>
</evidence>